<proteinExistence type="predicted"/>
<evidence type="ECO:0000256" key="4">
    <source>
        <dbReference type="ARBA" id="ARBA00023015"/>
    </source>
</evidence>
<keyword evidence="4" id="KW-0805">Transcription regulation</keyword>
<dbReference type="InterPro" id="IPR016177">
    <property type="entry name" value="DNA-bd_dom_sf"/>
</dbReference>
<keyword evidence="3" id="KW-0611">Plant defense</keyword>
<comment type="caution">
    <text evidence="10">The sequence shown here is derived from an EMBL/GenBank/DDBJ whole genome shotgun (WGS) entry which is preliminary data.</text>
</comment>
<gene>
    <name evidence="10" type="ORF">Tci_886102</name>
</gene>
<dbReference type="Gene3D" id="3.30.730.10">
    <property type="entry name" value="AP2/ERF domain"/>
    <property type="match status" value="1"/>
</dbReference>
<name>A0A699TWB5_TANCI</name>
<evidence type="ECO:0000256" key="7">
    <source>
        <dbReference type="ARBA" id="ARBA00023242"/>
    </source>
</evidence>
<dbReference type="Pfam" id="PF00847">
    <property type="entry name" value="AP2"/>
    <property type="match status" value="1"/>
</dbReference>
<evidence type="ECO:0000256" key="2">
    <source>
        <dbReference type="ARBA" id="ARBA00022745"/>
    </source>
</evidence>
<dbReference type="GO" id="GO:0003677">
    <property type="term" value="F:DNA binding"/>
    <property type="evidence" value="ECO:0007669"/>
    <property type="project" value="UniProtKB-KW"/>
</dbReference>
<evidence type="ECO:0000259" key="9">
    <source>
        <dbReference type="PROSITE" id="PS51032"/>
    </source>
</evidence>
<keyword evidence="5" id="KW-0238">DNA-binding</keyword>
<keyword evidence="6" id="KW-0804">Transcription</keyword>
<dbReference type="PRINTS" id="PR00367">
    <property type="entry name" value="ETHRSPELEMNT"/>
</dbReference>
<feature type="domain" description="AP2/ERF" evidence="9">
    <location>
        <begin position="56"/>
        <end position="113"/>
    </location>
</feature>
<dbReference type="PANTHER" id="PTHR31677">
    <property type="entry name" value="AP2 DOMAIN CLASS TRANSCRIPTION FACTOR"/>
    <property type="match status" value="1"/>
</dbReference>
<dbReference type="GO" id="GO:0005634">
    <property type="term" value="C:nucleus"/>
    <property type="evidence" value="ECO:0007669"/>
    <property type="project" value="UniProtKB-SubCell"/>
</dbReference>
<feature type="non-terminal residue" evidence="10">
    <location>
        <position position="207"/>
    </location>
</feature>
<evidence type="ECO:0000256" key="5">
    <source>
        <dbReference type="ARBA" id="ARBA00023125"/>
    </source>
</evidence>
<accession>A0A699TWB5</accession>
<organism evidence="10">
    <name type="scientific">Tanacetum cinerariifolium</name>
    <name type="common">Dalmatian daisy</name>
    <name type="synonym">Chrysanthemum cinerariifolium</name>
    <dbReference type="NCBI Taxonomy" id="118510"/>
    <lineage>
        <taxon>Eukaryota</taxon>
        <taxon>Viridiplantae</taxon>
        <taxon>Streptophyta</taxon>
        <taxon>Embryophyta</taxon>
        <taxon>Tracheophyta</taxon>
        <taxon>Spermatophyta</taxon>
        <taxon>Magnoliopsida</taxon>
        <taxon>eudicotyledons</taxon>
        <taxon>Gunneridae</taxon>
        <taxon>Pentapetalae</taxon>
        <taxon>asterids</taxon>
        <taxon>campanulids</taxon>
        <taxon>Asterales</taxon>
        <taxon>Asteraceae</taxon>
        <taxon>Asteroideae</taxon>
        <taxon>Anthemideae</taxon>
        <taxon>Anthemidinae</taxon>
        <taxon>Tanacetum</taxon>
    </lineage>
</organism>
<dbReference type="SMART" id="SM00380">
    <property type="entry name" value="AP2"/>
    <property type="match status" value="1"/>
</dbReference>
<dbReference type="AlphaFoldDB" id="A0A699TWB5"/>
<evidence type="ECO:0000313" key="10">
    <source>
        <dbReference type="EMBL" id="GFD14133.1"/>
    </source>
</evidence>
<evidence type="ECO:0000256" key="6">
    <source>
        <dbReference type="ARBA" id="ARBA00023163"/>
    </source>
</evidence>
<comment type="subcellular location">
    <subcellularLocation>
        <location evidence="1">Nucleus</location>
    </subcellularLocation>
</comment>
<feature type="non-terminal residue" evidence="10">
    <location>
        <position position="1"/>
    </location>
</feature>
<evidence type="ECO:0000256" key="8">
    <source>
        <dbReference type="SAM" id="MobiDB-lite"/>
    </source>
</evidence>
<dbReference type="PANTHER" id="PTHR31677:SF146">
    <property type="entry name" value="ETHYLENE-RESPONSIVE TRANSCRIPTION FACTOR ESR2"/>
    <property type="match status" value="1"/>
</dbReference>
<keyword evidence="7" id="KW-0539">Nucleus</keyword>
<dbReference type="EMBL" id="BKCJ011277388">
    <property type="protein sequence ID" value="GFD14133.1"/>
    <property type="molecule type" value="Genomic_DNA"/>
</dbReference>
<dbReference type="CDD" id="cd00018">
    <property type="entry name" value="AP2"/>
    <property type="match status" value="1"/>
</dbReference>
<sequence length="207" mass="22958">RRLAGFTPSSEPDLFSLPPPQPQTTQKRTNTTTTTHSAANKRLALKDNNSTNNTSRYRGVRRRPWGRYAAEIRDPQSKERRWLGTFDTAEEAACAYDCAARAMRGSKARTNFAYPPPPCDIDHPFSFLNNKSQPLIGSLPPYENMQKNNGSCLNSFLFHDFFSSGSGSCNPNSTGSVSTGLVNVPKSCVTPVLSQEVEFQEFFPSEP</sequence>
<dbReference type="InterPro" id="IPR036955">
    <property type="entry name" value="AP2/ERF_dom_sf"/>
</dbReference>
<keyword evidence="2" id="KW-0936">Ethylene signaling pathway</keyword>
<dbReference type="GO" id="GO:0006952">
    <property type="term" value="P:defense response"/>
    <property type="evidence" value="ECO:0007669"/>
    <property type="project" value="UniProtKB-KW"/>
</dbReference>
<dbReference type="PROSITE" id="PS51032">
    <property type="entry name" value="AP2_ERF"/>
    <property type="match status" value="1"/>
</dbReference>
<dbReference type="GO" id="GO:0003700">
    <property type="term" value="F:DNA-binding transcription factor activity"/>
    <property type="evidence" value="ECO:0007669"/>
    <property type="project" value="InterPro"/>
</dbReference>
<protein>
    <submittedName>
        <fullName evidence="10">Ethylene-responsive transcription factor ESR2-like</fullName>
    </submittedName>
</protein>
<evidence type="ECO:0000256" key="1">
    <source>
        <dbReference type="ARBA" id="ARBA00004123"/>
    </source>
</evidence>
<dbReference type="SUPFAM" id="SSF54171">
    <property type="entry name" value="DNA-binding domain"/>
    <property type="match status" value="1"/>
</dbReference>
<feature type="region of interest" description="Disordered" evidence="8">
    <location>
        <begin position="1"/>
        <end position="57"/>
    </location>
</feature>
<evidence type="ECO:0000256" key="3">
    <source>
        <dbReference type="ARBA" id="ARBA00022821"/>
    </source>
</evidence>
<reference evidence="10" key="1">
    <citation type="journal article" date="2019" name="Sci. Rep.">
        <title>Draft genome of Tanacetum cinerariifolium, the natural source of mosquito coil.</title>
        <authorList>
            <person name="Yamashiro T."/>
            <person name="Shiraishi A."/>
            <person name="Satake H."/>
            <person name="Nakayama K."/>
        </authorList>
    </citation>
    <scope>NUCLEOTIDE SEQUENCE</scope>
</reference>
<dbReference type="InterPro" id="IPR001471">
    <property type="entry name" value="AP2/ERF_dom"/>
</dbReference>
<dbReference type="GO" id="GO:0009873">
    <property type="term" value="P:ethylene-activated signaling pathway"/>
    <property type="evidence" value="ECO:0007669"/>
    <property type="project" value="UniProtKB-KW"/>
</dbReference>
<dbReference type="FunFam" id="3.30.730.10:FF:000001">
    <property type="entry name" value="Ethylene-responsive transcription factor 2"/>
    <property type="match status" value="1"/>
</dbReference>
<feature type="compositionally biased region" description="Low complexity" evidence="8">
    <location>
        <begin position="23"/>
        <end position="35"/>
    </location>
</feature>